<reference evidence="2 3" key="1">
    <citation type="journal article" date="2010" name="Int. J. Syst. Evol. Microbiol.">
        <title>Sphingopyxis bauzanensis sp. nov., a psychrophilic bacterium isolated from soil.</title>
        <authorList>
            <person name="Zhang D.C."/>
            <person name="Liu H.C."/>
            <person name="Xin Y.H."/>
            <person name="Zhou Y.G."/>
            <person name="Schinner F."/>
            <person name="Margesin R."/>
        </authorList>
    </citation>
    <scope>NUCLEOTIDE SEQUENCE [LARGE SCALE GENOMIC DNA]</scope>
    <source>
        <strain evidence="2 3">DSM 22271</strain>
    </source>
</reference>
<dbReference type="EMBL" id="NISK01000002">
    <property type="protein sequence ID" value="OWQ97704.1"/>
    <property type="molecule type" value="Genomic_DNA"/>
</dbReference>
<dbReference type="SUPFAM" id="SSF52743">
    <property type="entry name" value="Subtilisin-like"/>
    <property type="match status" value="1"/>
</dbReference>
<protein>
    <recommendedName>
        <fullName evidence="1">Peptidase S8/S53 domain-containing protein</fullName>
    </recommendedName>
</protein>
<evidence type="ECO:0000313" key="2">
    <source>
        <dbReference type="EMBL" id="OWQ97704.1"/>
    </source>
</evidence>
<dbReference type="Pfam" id="PF00082">
    <property type="entry name" value="Peptidase_S8"/>
    <property type="match status" value="1"/>
</dbReference>
<comment type="caution">
    <text evidence="2">The sequence shown here is derived from an EMBL/GenBank/DDBJ whole genome shotgun (WGS) entry which is preliminary data.</text>
</comment>
<feature type="domain" description="Peptidase S8/S53" evidence="1">
    <location>
        <begin position="272"/>
        <end position="624"/>
    </location>
</feature>
<dbReference type="GO" id="GO:0004252">
    <property type="term" value="F:serine-type endopeptidase activity"/>
    <property type="evidence" value="ECO:0007669"/>
    <property type="project" value="InterPro"/>
</dbReference>
<accession>A0A246JXA8</accession>
<evidence type="ECO:0000313" key="3">
    <source>
        <dbReference type="Proteomes" id="UP000197361"/>
    </source>
</evidence>
<sequence>MAELLDDDTPILQLQADPAALAPERLLVFELTGGIPQFSRAVSLIPGLEFLGAEDVDDDEDVDPNAVLYLMVPSEGAFRNIVTLWRGWRANGTVPPNYSAWKAMLSQLRDIRPWGPQDRVTPEDRAILASELLNPGPAMRVEVELVFRRSGQATELLARQQIAAAGGAVISRSRIEGAGYHALLTDLPPAALAAVVAQNPAGLAGSEAILQIRPQSIFQLLPAEEVGSGDGPPAGPLEGDPIAAIFDAVPLSQHPRLAGKLSMDDPFDLEPLAVGARKHGTAMASAVVHGDLNAAWARALERPVHFVNMLYATADPDRPEQFPDLLPGDMFERAIIRMREGEAATARHVIIVNASLGDPNKSFAGRLSGWARVVDYLSAKYGILFVISAGNHMAPLRTENMTAGAFEALDAGEKGRQALRASSAELTTRRVLAPAEAMNAITVGSLNVDNFDYPHPIPAGYFDVWADASMCCVSSALGPGHNGAIKPDILAPGGRHFVRVMPQGDHHDLSPLTTNAAAFAGIGVAYPPSQTSVGPNVVARSVGTSVAAAMATGVAARAHEALEAAYPDFGAIPAVRRAALLKALLVHSARWSDARDMLVEVLGPVGGQFSYRQKDNVRRYLGHGLFDPERIINCADDRATLWAVGSIDADRGLRFRIPWPATMSGKAQPHGLTATLAWFSPPRPSTVAYRAVRMKIVEPGQLGAAGIRANSVQPDPKQAHKGTIVHRRWDGARAAAIAGDGFFDLSVQREADDLDHASAFALVVTLEMPGEIEVYNGVRNRVNIQPAVPVGI</sequence>
<dbReference type="GO" id="GO:0006508">
    <property type="term" value="P:proteolysis"/>
    <property type="evidence" value="ECO:0007669"/>
    <property type="project" value="InterPro"/>
</dbReference>
<dbReference type="InterPro" id="IPR034074">
    <property type="entry name" value="Y4bN_pept_dom"/>
</dbReference>
<dbReference type="CDD" id="cd04847">
    <property type="entry name" value="Peptidases_S8_Subtilisin_like_2"/>
    <property type="match status" value="1"/>
</dbReference>
<dbReference type="AlphaFoldDB" id="A0A246JXA8"/>
<dbReference type="Proteomes" id="UP000197361">
    <property type="component" value="Unassembled WGS sequence"/>
</dbReference>
<dbReference type="Gene3D" id="3.40.50.200">
    <property type="entry name" value="Peptidase S8/S53 domain"/>
    <property type="match status" value="1"/>
</dbReference>
<keyword evidence="3" id="KW-1185">Reference proteome</keyword>
<gene>
    <name evidence="2" type="ORF">CDQ92_11305</name>
</gene>
<dbReference type="InterPro" id="IPR036852">
    <property type="entry name" value="Peptidase_S8/S53_dom_sf"/>
</dbReference>
<proteinExistence type="predicted"/>
<organism evidence="2 3">
    <name type="scientific">Sphingopyxis bauzanensis</name>
    <dbReference type="NCBI Taxonomy" id="651663"/>
    <lineage>
        <taxon>Bacteria</taxon>
        <taxon>Pseudomonadati</taxon>
        <taxon>Pseudomonadota</taxon>
        <taxon>Alphaproteobacteria</taxon>
        <taxon>Sphingomonadales</taxon>
        <taxon>Sphingomonadaceae</taxon>
        <taxon>Sphingopyxis</taxon>
    </lineage>
</organism>
<evidence type="ECO:0000259" key="1">
    <source>
        <dbReference type="Pfam" id="PF00082"/>
    </source>
</evidence>
<dbReference type="OrthoDB" id="9768989at2"/>
<name>A0A246JXA8_9SPHN</name>
<dbReference type="InterPro" id="IPR000209">
    <property type="entry name" value="Peptidase_S8/S53_dom"/>
</dbReference>